<dbReference type="Proteomes" id="UP000029060">
    <property type="component" value="Unassembled WGS sequence"/>
</dbReference>
<dbReference type="AlphaFoldDB" id="A0A087BGR4"/>
<dbReference type="RefSeq" id="WP_033523945.1">
    <property type="nucleotide sequence ID" value="NZ_JGZC01000006.1"/>
</dbReference>
<reference evidence="2 3" key="1">
    <citation type="submission" date="2014-03" db="EMBL/GenBank/DDBJ databases">
        <title>Genomics of Bifidobacteria.</title>
        <authorList>
            <person name="Ventura M."/>
            <person name="Milani C."/>
            <person name="Lugli G.A."/>
        </authorList>
    </citation>
    <scope>NUCLEOTIDE SEQUENCE [LARGE SCALE GENOMIC DNA]</scope>
    <source>
        <strain evidence="2 3">LMG 11341</strain>
    </source>
</reference>
<comment type="caution">
    <text evidence="2">The sequence shown here is derived from an EMBL/GenBank/DDBJ whole genome shotgun (WGS) entry which is preliminary data.</text>
</comment>
<dbReference type="STRING" id="78345.BMERY_0692"/>
<keyword evidence="3" id="KW-1185">Reference proteome</keyword>
<organism evidence="2 3">
    <name type="scientific">Bifidobacterium merycicum</name>
    <dbReference type="NCBI Taxonomy" id="78345"/>
    <lineage>
        <taxon>Bacteria</taxon>
        <taxon>Bacillati</taxon>
        <taxon>Actinomycetota</taxon>
        <taxon>Actinomycetes</taxon>
        <taxon>Bifidobacteriales</taxon>
        <taxon>Bifidobacteriaceae</taxon>
        <taxon>Bifidobacterium</taxon>
    </lineage>
</organism>
<gene>
    <name evidence="2" type="ORF">BMERY_0692</name>
</gene>
<feature type="region of interest" description="Disordered" evidence="1">
    <location>
        <begin position="40"/>
        <end position="61"/>
    </location>
</feature>
<accession>A0A087BGR4</accession>
<evidence type="ECO:0000256" key="1">
    <source>
        <dbReference type="SAM" id="MobiDB-lite"/>
    </source>
</evidence>
<evidence type="ECO:0000313" key="3">
    <source>
        <dbReference type="Proteomes" id="UP000029060"/>
    </source>
</evidence>
<name>A0A087BGR4_9BIFI</name>
<dbReference type="OrthoDB" id="26294at2"/>
<proteinExistence type="predicted"/>
<sequence length="61" mass="7111">MEITITEYARRHGRSPVTVRQMAQRGGFATARKLGHQWVIDENEPYPDHRRRDDGQGVEYA</sequence>
<dbReference type="EMBL" id="JGZC01000006">
    <property type="protein sequence ID" value="KFI70214.1"/>
    <property type="molecule type" value="Genomic_DNA"/>
</dbReference>
<evidence type="ECO:0000313" key="2">
    <source>
        <dbReference type="EMBL" id="KFI70214.1"/>
    </source>
</evidence>
<dbReference type="eggNOG" id="ENOG5033AZ5">
    <property type="taxonomic scope" value="Bacteria"/>
</dbReference>
<feature type="compositionally biased region" description="Basic and acidic residues" evidence="1">
    <location>
        <begin position="46"/>
        <end position="55"/>
    </location>
</feature>
<protein>
    <submittedName>
        <fullName evidence="2">Uncharacterized protein</fullName>
    </submittedName>
</protein>